<accession>A0ABT0E6I5</accession>
<evidence type="ECO:0000259" key="3">
    <source>
        <dbReference type="Pfam" id="PF07859"/>
    </source>
</evidence>
<protein>
    <submittedName>
        <fullName evidence="4">Alpha/beta hydrolase</fullName>
    </submittedName>
</protein>
<dbReference type="EMBL" id="JALKII010000003">
    <property type="protein sequence ID" value="MCK0537427.1"/>
    <property type="molecule type" value="Genomic_DNA"/>
</dbReference>
<dbReference type="InterPro" id="IPR029058">
    <property type="entry name" value="AB_hydrolase_fold"/>
</dbReference>
<gene>
    <name evidence="4" type="ORF">MU846_06845</name>
</gene>
<dbReference type="InterPro" id="IPR050300">
    <property type="entry name" value="GDXG_lipolytic_enzyme"/>
</dbReference>
<dbReference type="Proteomes" id="UP001165524">
    <property type="component" value="Unassembled WGS sequence"/>
</dbReference>
<proteinExistence type="inferred from homology"/>
<dbReference type="InterPro" id="IPR013094">
    <property type="entry name" value="AB_hydrolase_3"/>
</dbReference>
<name>A0ABT0E6I5_9GAMM</name>
<keyword evidence="2 4" id="KW-0378">Hydrolase</keyword>
<dbReference type="Pfam" id="PF07859">
    <property type="entry name" value="Abhydrolase_3"/>
    <property type="match status" value="1"/>
</dbReference>
<comment type="caution">
    <text evidence="4">The sequence shown here is derived from an EMBL/GenBank/DDBJ whole genome shotgun (WGS) entry which is preliminary data.</text>
</comment>
<dbReference type="RefSeq" id="WP_246950867.1">
    <property type="nucleotide sequence ID" value="NZ_JALKII010000003.1"/>
</dbReference>
<dbReference type="InterPro" id="IPR002168">
    <property type="entry name" value="Lipase_GDXG_HIS_AS"/>
</dbReference>
<organism evidence="4 5">
    <name type="scientific">Alcanivorax quisquiliarum</name>
    <dbReference type="NCBI Taxonomy" id="2933565"/>
    <lineage>
        <taxon>Bacteria</taxon>
        <taxon>Pseudomonadati</taxon>
        <taxon>Pseudomonadota</taxon>
        <taxon>Gammaproteobacteria</taxon>
        <taxon>Oceanospirillales</taxon>
        <taxon>Alcanivoracaceae</taxon>
        <taxon>Alcanivorax</taxon>
    </lineage>
</organism>
<feature type="domain" description="Alpha/beta hydrolase fold-3" evidence="3">
    <location>
        <begin position="87"/>
        <end position="286"/>
    </location>
</feature>
<evidence type="ECO:0000256" key="2">
    <source>
        <dbReference type="ARBA" id="ARBA00022801"/>
    </source>
</evidence>
<reference evidence="4" key="1">
    <citation type="submission" date="2022-04" db="EMBL/GenBank/DDBJ databases">
        <title>Alcanivorax sp. CY1518 draft genome sequence.</title>
        <authorList>
            <person name="Zhao G."/>
            <person name="An M."/>
        </authorList>
    </citation>
    <scope>NUCLEOTIDE SEQUENCE</scope>
    <source>
        <strain evidence="4">CY1518</strain>
    </source>
</reference>
<sequence>MTITLLPADSRRSQRLLAGTLRLALRSLVKPLFHPVTPVPLLRRGLRLSALTTLTARGTERMDVLLDGVPAEYLRAANSSVRHDQVLLYLHGGAYVVGSPGTHRAVTSHLARASGAGVFALDYRLAPEHPFPAAQDDAVTAYQSLLAQGYAPEQILIGGDSAGGGLALSTALRLRDSGLPAPAGLILISPWADLTHPAARRAQQPDDVMLTWATLRHAAQRYAPDQLQHPYVSPLLADLGGLPPTLIIGATDEILDDDTTRLAAALAQAGVDTHTFVYQDMWHVFAVHAGVLAQADDAIRRMAAFIQRGELCPTVS</sequence>
<dbReference type="SUPFAM" id="SSF53474">
    <property type="entry name" value="alpha/beta-Hydrolases"/>
    <property type="match status" value="1"/>
</dbReference>
<evidence type="ECO:0000256" key="1">
    <source>
        <dbReference type="ARBA" id="ARBA00010515"/>
    </source>
</evidence>
<keyword evidence="5" id="KW-1185">Reference proteome</keyword>
<dbReference type="GO" id="GO:0016787">
    <property type="term" value="F:hydrolase activity"/>
    <property type="evidence" value="ECO:0007669"/>
    <property type="project" value="UniProtKB-KW"/>
</dbReference>
<dbReference type="Gene3D" id="3.40.50.1820">
    <property type="entry name" value="alpha/beta hydrolase"/>
    <property type="match status" value="1"/>
</dbReference>
<comment type="similarity">
    <text evidence="1">Belongs to the 'GDXG' lipolytic enzyme family.</text>
</comment>
<dbReference type="PANTHER" id="PTHR48081:SF30">
    <property type="entry name" value="ACETYL-HYDROLASE LIPR-RELATED"/>
    <property type="match status" value="1"/>
</dbReference>
<evidence type="ECO:0000313" key="5">
    <source>
        <dbReference type="Proteomes" id="UP001165524"/>
    </source>
</evidence>
<dbReference type="PROSITE" id="PS01173">
    <property type="entry name" value="LIPASE_GDXG_HIS"/>
    <property type="match status" value="1"/>
</dbReference>
<dbReference type="PANTHER" id="PTHR48081">
    <property type="entry name" value="AB HYDROLASE SUPERFAMILY PROTEIN C4A8.06C"/>
    <property type="match status" value="1"/>
</dbReference>
<evidence type="ECO:0000313" key="4">
    <source>
        <dbReference type="EMBL" id="MCK0537427.1"/>
    </source>
</evidence>